<protein>
    <submittedName>
        <fullName evidence="1">Uncharacterized protein</fullName>
    </submittedName>
</protein>
<organism evidence="1 2">
    <name type="scientific">Scortum barcoo</name>
    <name type="common">barcoo grunter</name>
    <dbReference type="NCBI Taxonomy" id="214431"/>
    <lineage>
        <taxon>Eukaryota</taxon>
        <taxon>Metazoa</taxon>
        <taxon>Chordata</taxon>
        <taxon>Craniata</taxon>
        <taxon>Vertebrata</taxon>
        <taxon>Euteleostomi</taxon>
        <taxon>Actinopterygii</taxon>
        <taxon>Neopterygii</taxon>
        <taxon>Teleostei</taxon>
        <taxon>Neoteleostei</taxon>
        <taxon>Acanthomorphata</taxon>
        <taxon>Eupercaria</taxon>
        <taxon>Centrarchiformes</taxon>
        <taxon>Terapontoidei</taxon>
        <taxon>Terapontidae</taxon>
        <taxon>Scortum</taxon>
    </lineage>
</organism>
<gene>
    <name evidence="1" type="ORF">L3Q82_019745</name>
</gene>
<name>A0ACB8VCV4_9TELE</name>
<keyword evidence="2" id="KW-1185">Reference proteome</keyword>
<accession>A0ACB8VCV4</accession>
<dbReference type="Proteomes" id="UP000831701">
    <property type="component" value="Chromosome 23"/>
</dbReference>
<proteinExistence type="predicted"/>
<sequence>MPVAIRKRSWEEHVTHPSGLQYSYDDLDLVCCHGVDSEGPWMGAGASKQGRRTRCASMPEGCHQLPTEDLVTASVVNNDTESQQLKLMESNVKVPLDLQESVHCPHDMVDVDIPQRASESEHLQTANIGNSVEFNCSSNSGMSITNISCATDSSDHSEKPINGEAEVGTESSQSHDICHDDNVFKSPHISREEQQCISISSNNGPPLSESAGEQPGKLPNHQETKESHTEGYSRPPEISEATLNQCSAAELEPQTDLSDSEEDKISTSDHADASVTLPACVPHSSVNMMESGDVMLQSKKTVEPVVTLVVEEVCDKGITASWSANSADKLDGLNDPETLNENTGLKRHSRDIQGGEQDHHDCTEVLDQAHSCEISYQTLLEQHNVETTAMNGPQGEESAQAESSKTVAEVGHWPIMSSDMCFKGQCLTVNHNLSSEKLDTGYSEGSTMQTNITQCADQCVETATCGSKPTENTDESLVSKELACCEDPTIAEQLENSCSKLDTILEVCHVEPDDTPFQDPQKNYNFTKNPDVQQSHMDDNNASTAQCGENLPPCSAEVTDELSSEGLHSNQEASGCYLSESPASGVADGQREHHRPAVAVSKMEGTDEAAHTVIHSDAQPASPVLGGTNEPGEQKDDSVVKVRMRKRDHARLDSMVLLLMKLDQLDQEIENALSATSSMDSTPTLHRRQLLESDLGSVPATSQIPPHPHVPATSGSTLALGAKPKSGVTSDSTWRAGTGVGTKQESDVDTFWWMLIGMSRSMRLLLLQRSFSDHIRSSTSKARDMLSRTARESPLVGTGAVLGYVPVVSYGGGWQVRCHLAVESLSEALECAWSPDPWRGPSVRVKVSPTTPNMLLYSSTVFSAEIEAKEACTWLRAAGFPQYAQLYEDAQFPIDISSVTRDHDFLDRDAIEALCRRLNTLNKCALMRLEISPQRKRSEDSDEDEPCAISGRWTFQRDSKRWSRMEELEVFSTLHTDAAPPPFPKDQASQKGKLSLREGNSSESVLTDLSEQPEVGSIHSSGSGGRGEEKSHSTTLTREAAPAGATRASSVASMCSSSGTGGSGCANEDSLSDGMPPSPLETLGQFSFDVKTGMGGLGGSLDRGGGSGKSTRSRAKSFLKRMESLRLRSGTTSKRKKKGSTSGGKIEISGPVIKEGLDDDKLRRLNCVDISSINLNQNLNHHRNPTQTMTLNRNRSVSYSTQTSNGSTGSTGSSQSEASSGSAVSTPSPVTRARSHSTAAGSSKRGGMYLESFDPFSILQQASDQQPTPPPKSAPPIPCQASNGMTVDEQNRRNNFSMCKTTADKQKKRRRKRRAQSSSTYPKNRLEETENGSDQDSTGNPLGEGEEGMRERRDSGVGASLTRTSRPQKLRWPSFQNSHRPSLASAQLQISCQSVLQMNLLQKLSLLLHLTALLEKHTPTNKHGFSWAVPKFMKRIKVRDYKDRNVFGVPLQVIVQRTGQPLPQGIQQAMRYLRSQCLDQVGLFRKSGVKSRIQALRQMNEASGADGGGVNYEGQTAYDVADMLKQYFRDLPEPLLTSKLSETFLQIYQYMPKELRLQAVRAAVLLLPDESREALRTLLCLLSDVTACVAENQMTPTNLAVCLAPSVFHLNTLRRKESSSPRVMNRKQTLGKPDQRDLNENLAATHGLAHMIQECRKLFRIPEEMNRCRNSYVEQALLPRRLEDLAGDDGRQEGYSAYLRDSLDALLKDAKDKFKGYDSCSTPEHVELAYRKVHDGFPLRLWKVTVEVPASPEEVLTRVLREQGHWDEDLLESRVVETLDERTEVYQYVRNTMAPHPTRDHLVLRTWATDLPKGACALVGTSVEHEGAPVVGVRANVLTSRYYIEPCGASKSRLTHISRIDCRGRFPEWYNKLYGHLCAAEPRVEDTPEERSGFFIGADPDHVCEEEAEEAEEDHHQLILQKANALASENCLRGAIDLFSVAVRYGSVRPEQLSTFVDCILRNFKSKAAGEDARPPGQSRDGPLDDVFDCPSCRGFLGEPVTAACGHSYCKRCLQRRLLSRCKVCGEAVPDEVKVNVTLCGLLEKWFPDELRRAKTLSEVDELCRRKRYQDAVTLATEVIRRDPETTAVARLSRAEAYMALKQYRLALEDTEYCPQSSCSAEAVFRKAMVLHEMGQVDESLQVFLHCLAVDEDFPCAKRQVEKILCDLLSPADENIKVGLRETTQNTSPHLRSKTLVANAQAQSQSPVQRQTQLQVRAASAHHHLDNQEKRWESLERPGLSRAHSLRMHGSNCGEEGLKRVCSAPQLGDQEKGSLLKRKLSVSDTEPCVVDRGNSKHKKQGFKEQTSKTKTCRKVPQDQMDPSDLECSLCMRLFYEPVTTPCGHTFCKNCLERCLDHTPQCPLCKESLKEYLACRKYMVTTALDTMIKHYLSQEYAERTKTHLEETRELSDLTKNVPIFVCTMAYPTVPCPLHVFEPRYRLMIRRCMDTGTRQFGMCINDPQKGFADYGCMLTIRSVHFLPDGRSVVDTIGGKRFRVLSRGMKDGYSTADIEHLEDTRVEDNGELEELQELHDSVYEQARVWFQNLKVRFHNQILQHFGPMPEREADIQATPNGPACCWWLLAVLPIDPRYQLSVLSMTSLKERLVKIQHILTYLQSIPNN</sequence>
<reference evidence="1" key="1">
    <citation type="submission" date="2022-04" db="EMBL/GenBank/DDBJ databases">
        <title>Jade perch genome.</title>
        <authorList>
            <person name="Chao B."/>
        </authorList>
    </citation>
    <scope>NUCLEOTIDE SEQUENCE</scope>
    <source>
        <strain evidence="1">CB-2022</strain>
    </source>
</reference>
<evidence type="ECO:0000313" key="2">
    <source>
        <dbReference type="Proteomes" id="UP000831701"/>
    </source>
</evidence>
<evidence type="ECO:0000313" key="1">
    <source>
        <dbReference type="EMBL" id="KAI3353190.1"/>
    </source>
</evidence>
<comment type="caution">
    <text evidence="1">The sequence shown here is derived from an EMBL/GenBank/DDBJ whole genome shotgun (WGS) entry which is preliminary data.</text>
</comment>
<dbReference type="EMBL" id="CM041553">
    <property type="protein sequence ID" value="KAI3353190.1"/>
    <property type="molecule type" value="Genomic_DNA"/>
</dbReference>